<evidence type="ECO:0000313" key="2">
    <source>
        <dbReference type="Proteomes" id="UP000391919"/>
    </source>
</evidence>
<dbReference type="AlphaFoldDB" id="A0A5J4JMS9"/>
<dbReference type="EMBL" id="BKZQ01000060">
    <property type="protein sequence ID" value="GER71687.1"/>
    <property type="molecule type" value="Genomic_DNA"/>
</dbReference>
<comment type="caution">
    <text evidence="1">The sequence shown here is derived from an EMBL/GenBank/DDBJ whole genome shotgun (WGS) entry which is preliminary data.</text>
</comment>
<accession>A0A5J4JMS9</accession>
<organism evidence="1 2">
    <name type="scientific">Weizmannia acidilactici</name>
    <dbReference type="NCBI Taxonomy" id="2607726"/>
    <lineage>
        <taxon>Bacteria</taxon>
        <taxon>Bacillati</taxon>
        <taxon>Bacillota</taxon>
        <taxon>Bacilli</taxon>
        <taxon>Bacillales</taxon>
        <taxon>Bacillaceae</taxon>
        <taxon>Heyndrickxia</taxon>
    </lineage>
</organism>
<keyword evidence="2" id="KW-1185">Reference proteome</keyword>
<reference evidence="1 2" key="1">
    <citation type="submission" date="2019-09" db="EMBL/GenBank/DDBJ databases">
        <title>Draft genome sequence of Bacillus sp. JC-7.</title>
        <authorList>
            <person name="Tanaka N."/>
            <person name="Shiwa Y."/>
            <person name="Fujita N."/>
            <person name="Tanasupawat S."/>
        </authorList>
    </citation>
    <scope>NUCLEOTIDE SEQUENCE [LARGE SCALE GENOMIC DNA]</scope>
    <source>
        <strain evidence="1 2">JC-7</strain>
    </source>
</reference>
<name>A0A5J4JMS9_9BACI</name>
<evidence type="ECO:0000313" key="1">
    <source>
        <dbReference type="EMBL" id="GER71687.1"/>
    </source>
</evidence>
<dbReference type="InterPro" id="IPR019700">
    <property type="entry name" value="Sigma-G_inhibitor_Gin"/>
</dbReference>
<dbReference type="Proteomes" id="UP000391919">
    <property type="component" value="Unassembled WGS sequence"/>
</dbReference>
<dbReference type="Pfam" id="PF10764">
    <property type="entry name" value="Gin"/>
    <property type="match status" value="1"/>
</dbReference>
<dbReference type="RefSeq" id="WP_371862196.1">
    <property type="nucleotide sequence ID" value="NZ_BKZP01000022.1"/>
</dbReference>
<sequence length="63" mass="7375">MKTKTEPEMCIICEQMKPSGIHLYTSFICSDCENEIVHTETGDPRYLYFIRQLKAIGKPQMYI</sequence>
<protein>
    <submittedName>
        <fullName evidence="1">Anti-sigma-G factor Gin</fullName>
    </submittedName>
</protein>
<proteinExistence type="predicted"/>
<gene>
    <name evidence="1" type="primary">csfB</name>
    <name evidence="1" type="ORF">BpJC7_29900</name>
</gene>